<dbReference type="Proteomes" id="UP000050996">
    <property type="component" value="Unassembled WGS sequence"/>
</dbReference>
<proteinExistence type="predicted"/>
<organism evidence="2 3">
    <name type="scientific">Cytobacillus solani</name>
    <dbReference type="NCBI Taxonomy" id="1637975"/>
    <lineage>
        <taxon>Bacteria</taxon>
        <taxon>Bacillati</taxon>
        <taxon>Bacillota</taxon>
        <taxon>Bacilli</taxon>
        <taxon>Bacillales</taxon>
        <taxon>Bacillaceae</taxon>
        <taxon>Cytobacillus</taxon>
    </lineage>
</organism>
<keyword evidence="3" id="KW-1185">Reference proteome</keyword>
<gene>
    <name evidence="2" type="ORF">AN957_24665</name>
</gene>
<evidence type="ECO:0000313" key="2">
    <source>
        <dbReference type="EMBL" id="KQL21428.1"/>
    </source>
</evidence>
<sequence>MLESEVSSSSDKIRKKGTLESEGGSSSDKIRRKRHAGVRSQFKFRQDQVKKGDLSPKLVQVQTRSVEKGTLESEGVPKLNYPHPIPHKCCKNSNAYLIKFYLKPKVHKHVSSLF</sequence>
<evidence type="ECO:0000256" key="1">
    <source>
        <dbReference type="SAM" id="MobiDB-lite"/>
    </source>
</evidence>
<dbReference type="STRING" id="1637975.AN957_24665"/>
<dbReference type="AlphaFoldDB" id="A0A0Q3SPD5"/>
<accession>A0A0Q3SPD5</accession>
<dbReference type="PATRIC" id="fig|1637975.4.peg.4971"/>
<name>A0A0Q3SPD5_9BACI</name>
<feature type="compositionally biased region" description="Polar residues" evidence="1">
    <location>
        <begin position="1"/>
        <end position="10"/>
    </location>
</feature>
<dbReference type="EMBL" id="LJIX01000006">
    <property type="protein sequence ID" value="KQL21428.1"/>
    <property type="molecule type" value="Genomic_DNA"/>
</dbReference>
<protein>
    <submittedName>
        <fullName evidence="2">Uncharacterized protein</fullName>
    </submittedName>
</protein>
<reference evidence="2 3" key="1">
    <citation type="submission" date="2015-09" db="EMBL/GenBank/DDBJ databases">
        <title>Genome sequencing project for genomic taxonomy and phylogenomics of Bacillus-like bacteria.</title>
        <authorList>
            <person name="Liu B."/>
            <person name="Wang J."/>
            <person name="Zhu Y."/>
            <person name="Liu G."/>
            <person name="Chen Q."/>
            <person name="Chen Z."/>
            <person name="Lan J."/>
            <person name="Che J."/>
            <person name="Ge C."/>
            <person name="Shi H."/>
            <person name="Pan Z."/>
            <person name="Liu X."/>
        </authorList>
    </citation>
    <scope>NUCLEOTIDE SEQUENCE [LARGE SCALE GENOMIC DNA]</scope>
    <source>
        <strain evidence="2 3">FJAT-18043</strain>
    </source>
</reference>
<comment type="caution">
    <text evidence="2">The sequence shown here is derived from an EMBL/GenBank/DDBJ whole genome shotgun (WGS) entry which is preliminary data.</text>
</comment>
<evidence type="ECO:0000313" key="3">
    <source>
        <dbReference type="Proteomes" id="UP000050996"/>
    </source>
</evidence>
<feature type="region of interest" description="Disordered" evidence="1">
    <location>
        <begin position="1"/>
        <end position="49"/>
    </location>
</feature>